<feature type="transmembrane region" description="Helical" evidence="6">
    <location>
        <begin position="341"/>
        <end position="363"/>
    </location>
</feature>
<comment type="subcellular location">
    <subcellularLocation>
        <location evidence="1">Cell membrane</location>
        <topology evidence="1">Multi-pass membrane protein</topology>
    </subcellularLocation>
</comment>
<dbReference type="GO" id="GO:0015920">
    <property type="term" value="P:lipopolysaccharide transport"/>
    <property type="evidence" value="ECO:0007669"/>
    <property type="project" value="TreeGrafter"/>
</dbReference>
<keyword evidence="3 6" id="KW-0812">Transmembrane</keyword>
<dbReference type="InterPro" id="IPR030923">
    <property type="entry name" value="LptG"/>
</dbReference>
<organism evidence="7 8">
    <name type="scientific">Roseicitreum antarcticum</name>
    <dbReference type="NCBI Taxonomy" id="564137"/>
    <lineage>
        <taxon>Bacteria</taxon>
        <taxon>Pseudomonadati</taxon>
        <taxon>Pseudomonadota</taxon>
        <taxon>Alphaproteobacteria</taxon>
        <taxon>Rhodobacterales</taxon>
        <taxon>Paracoccaceae</taxon>
        <taxon>Roseicitreum</taxon>
    </lineage>
</organism>
<sequence>MILSLYLVRRLAGSFLLVLGVFLGILMLLDIVEQLRSFAGAETAPTFVQLVGLTLLNAPVTLYQILPLIVVLATMSLFLALSRSSELVVIRAAGRSGVRMLLAPFVATLIAGALIVAVINPLVAASSREYARYAAELRSGTVNVVSVSDDGLWLRQGDEAAQTVVHARSASGDGTALQDVTFLVFSGAAASDIRIRGATAQLTPGAWMVEDVTIWQLDAENPQRDARKMDSLSLPTDLTPEQIRDNFASPGAIPIWELPGFIAALQRAGFSALEHRIWLQMELALPLMLGGMMLLATATSMYHARAGGAGVRALITILGGFGLFFLRNFAQVLGENGQIPVLLAAWTLPFASCLLALGLLLHLEDG</sequence>
<proteinExistence type="predicted"/>
<dbReference type="RefSeq" id="WP_092888260.1">
    <property type="nucleotide sequence ID" value="NZ_CP061498.1"/>
</dbReference>
<dbReference type="GO" id="GO:0043190">
    <property type="term" value="C:ATP-binding cassette (ABC) transporter complex"/>
    <property type="evidence" value="ECO:0007669"/>
    <property type="project" value="InterPro"/>
</dbReference>
<evidence type="ECO:0000313" key="7">
    <source>
        <dbReference type="EMBL" id="SDW96584.1"/>
    </source>
</evidence>
<keyword evidence="5 6" id="KW-0472">Membrane</keyword>
<dbReference type="OrthoDB" id="9798468at2"/>
<gene>
    <name evidence="7" type="ORF">SAMN04488238_104318</name>
</gene>
<protein>
    <submittedName>
        <fullName evidence="7">Lipopolysaccharide export system permease protein</fullName>
    </submittedName>
</protein>
<feature type="transmembrane region" description="Helical" evidence="6">
    <location>
        <begin position="12"/>
        <end position="32"/>
    </location>
</feature>
<evidence type="ECO:0000313" key="8">
    <source>
        <dbReference type="Proteomes" id="UP000198539"/>
    </source>
</evidence>
<accession>A0A1H2XVW8</accession>
<evidence type="ECO:0000256" key="4">
    <source>
        <dbReference type="ARBA" id="ARBA00022989"/>
    </source>
</evidence>
<reference evidence="7 8" key="1">
    <citation type="submission" date="2016-10" db="EMBL/GenBank/DDBJ databases">
        <authorList>
            <person name="de Groot N.N."/>
        </authorList>
    </citation>
    <scope>NUCLEOTIDE SEQUENCE [LARGE SCALE GENOMIC DNA]</scope>
    <source>
        <strain evidence="7 8">CGMCC 1.8894</strain>
    </source>
</reference>
<dbReference type="PANTHER" id="PTHR33529:SF2">
    <property type="entry name" value="LIPOPOLYSACCHARIDE EXPORT SYSTEM PERMEASE PROTEIN LPTG"/>
    <property type="match status" value="1"/>
</dbReference>
<feature type="transmembrane region" description="Helical" evidence="6">
    <location>
        <begin position="101"/>
        <end position="123"/>
    </location>
</feature>
<feature type="transmembrane region" description="Helical" evidence="6">
    <location>
        <begin position="63"/>
        <end position="81"/>
    </location>
</feature>
<evidence type="ECO:0000256" key="1">
    <source>
        <dbReference type="ARBA" id="ARBA00004651"/>
    </source>
</evidence>
<keyword evidence="4 6" id="KW-1133">Transmembrane helix</keyword>
<dbReference type="Proteomes" id="UP000198539">
    <property type="component" value="Unassembled WGS sequence"/>
</dbReference>
<dbReference type="InterPro" id="IPR005495">
    <property type="entry name" value="LptG/LptF_permease"/>
</dbReference>
<dbReference type="STRING" id="564137.SAMN04488238_104318"/>
<evidence type="ECO:0000256" key="5">
    <source>
        <dbReference type="ARBA" id="ARBA00023136"/>
    </source>
</evidence>
<dbReference type="EMBL" id="FNOM01000004">
    <property type="protein sequence ID" value="SDW96584.1"/>
    <property type="molecule type" value="Genomic_DNA"/>
</dbReference>
<keyword evidence="8" id="KW-1185">Reference proteome</keyword>
<feature type="transmembrane region" description="Helical" evidence="6">
    <location>
        <begin position="283"/>
        <end position="303"/>
    </location>
</feature>
<dbReference type="AlphaFoldDB" id="A0A1H2XVW8"/>
<feature type="transmembrane region" description="Helical" evidence="6">
    <location>
        <begin position="309"/>
        <end position="329"/>
    </location>
</feature>
<evidence type="ECO:0000256" key="3">
    <source>
        <dbReference type="ARBA" id="ARBA00022692"/>
    </source>
</evidence>
<dbReference type="Pfam" id="PF03739">
    <property type="entry name" value="LptF_LptG"/>
    <property type="match status" value="1"/>
</dbReference>
<name>A0A1H2XVW8_9RHOB</name>
<dbReference type="PANTHER" id="PTHR33529">
    <property type="entry name" value="SLR0882 PROTEIN-RELATED"/>
    <property type="match status" value="1"/>
</dbReference>
<evidence type="ECO:0000256" key="2">
    <source>
        <dbReference type="ARBA" id="ARBA00022475"/>
    </source>
</evidence>
<evidence type="ECO:0000256" key="6">
    <source>
        <dbReference type="SAM" id="Phobius"/>
    </source>
</evidence>
<dbReference type="NCBIfam" id="TIGR04408">
    <property type="entry name" value="LptG_lptG"/>
    <property type="match status" value="1"/>
</dbReference>
<keyword evidence="2" id="KW-1003">Cell membrane</keyword>
<dbReference type="GO" id="GO:0055085">
    <property type="term" value="P:transmembrane transport"/>
    <property type="evidence" value="ECO:0007669"/>
    <property type="project" value="InterPro"/>
</dbReference>